<feature type="compositionally biased region" description="Polar residues" evidence="1">
    <location>
        <begin position="33"/>
        <end position="50"/>
    </location>
</feature>
<dbReference type="SUPFAM" id="SSF53850">
    <property type="entry name" value="Periplasmic binding protein-like II"/>
    <property type="match status" value="1"/>
</dbReference>
<dbReference type="Proteomes" id="UP000655830">
    <property type="component" value="Unassembled WGS sequence"/>
</dbReference>
<sequence>MNKKMKMTALLLVGLMSLSTMVGCSTDKAAQEGESTANGKQESTSDATNSDEPVNLVWWTIGNEPKDYQMVSDAINEYTKEKLNVTVTFKYASWGDYGKKLSNIVQSGEAYDIAFGSSISGYADLANKGYFADLKDLIPTVTPDLNAFIPEELWRGVTTNGQIFGVPAFKDSAQAQYWVWDKELVEKLGIDVSQIHTLQELEPALRKIKENDPTQYPLILAGSEGINGFMPAICNFDTLATGVAVKYDDASATVVVPWEDPDLMENLKIIHKWFNEGLINPDAATLTEAPKYRAVYAAQGFPHAWENATDYPRADNHFFGPAYSTGTIQGSFLAISAASQHVEESLKLIELVNTDSYLRNLLAYGIEGEHYNKVGDNSIEKISDRYDVPAYTQGTFFNMYTVAPAPETMWTDLQKQQEEAFASPALGFVANTQPVQNQIAACSNIIDKYQPSLMTGSMNPEEVIPKMMGELEKAGIRDIVNEIQAQLDAYLGK</sequence>
<feature type="region of interest" description="Disordered" evidence="1">
    <location>
        <begin position="29"/>
        <end position="50"/>
    </location>
</feature>
<evidence type="ECO:0000313" key="4">
    <source>
        <dbReference type="EMBL" id="MBC8578879.1"/>
    </source>
</evidence>
<evidence type="ECO:0000256" key="2">
    <source>
        <dbReference type="SAM" id="SignalP"/>
    </source>
</evidence>
<dbReference type="Pfam" id="PF01547">
    <property type="entry name" value="SBP_bac_1"/>
    <property type="match status" value="1"/>
</dbReference>
<reference evidence="4" key="1">
    <citation type="submission" date="2020-08" db="EMBL/GenBank/DDBJ databases">
        <title>Genome public.</title>
        <authorList>
            <person name="Liu C."/>
            <person name="Sun Q."/>
        </authorList>
    </citation>
    <scope>NUCLEOTIDE SEQUENCE</scope>
    <source>
        <strain evidence="4">NSJ-12</strain>
    </source>
</reference>
<gene>
    <name evidence="4" type="ORF">H8718_04950</name>
</gene>
<evidence type="ECO:0000259" key="3">
    <source>
        <dbReference type="Pfam" id="PF12010"/>
    </source>
</evidence>
<dbReference type="PROSITE" id="PS51257">
    <property type="entry name" value="PROKAR_LIPOPROTEIN"/>
    <property type="match status" value="1"/>
</dbReference>
<dbReference type="PANTHER" id="PTHR43649">
    <property type="entry name" value="ARABINOSE-BINDING PROTEIN-RELATED"/>
    <property type="match status" value="1"/>
</dbReference>
<evidence type="ECO:0000256" key="1">
    <source>
        <dbReference type="SAM" id="MobiDB-lite"/>
    </source>
</evidence>
<dbReference type="InterPro" id="IPR022627">
    <property type="entry name" value="DUF3502"/>
</dbReference>
<dbReference type="EMBL" id="JACRSY010000006">
    <property type="protein sequence ID" value="MBC8578879.1"/>
    <property type="molecule type" value="Genomic_DNA"/>
</dbReference>
<keyword evidence="5" id="KW-1185">Reference proteome</keyword>
<feature type="chain" id="PRO_5039224603" evidence="2">
    <location>
        <begin position="23"/>
        <end position="493"/>
    </location>
</feature>
<organism evidence="4 5">
    <name type="scientific">Zhenhengia yiwuensis</name>
    <dbReference type="NCBI Taxonomy" id="2763666"/>
    <lineage>
        <taxon>Bacteria</taxon>
        <taxon>Bacillati</taxon>
        <taxon>Bacillota</taxon>
        <taxon>Clostridia</taxon>
        <taxon>Lachnospirales</taxon>
        <taxon>Lachnospiraceae</taxon>
        <taxon>Zhenhengia</taxon>
    </lineage>
</organism>
<evidence type="ECO:0000313" key="5">
    <source>
        <dbReference type="Proteomes" id="UP000655830"/>
    </source>
</evidence>
<comment type="caution">
    <text evidence="4">The sequence shown here is derived from an EMBL/GenBank/DDBJ whole genome shotgun (WGS) entry which is preliminary data.</text>
</comment>
<dbReference type="AlphaFoldDB" id="A0A926EG24"/>
<dbReference type="RefSeq" id="WP_249332009.1">
    <property type="nucleotide sequence ID" value="NZ_JACRSY010000006.1"/>
</dbReference>
<dbReference type="Gene3D" id="3.40.190.10">
    <property type="entry name" value="Periplasmic binding protein-like II"/>
    <property type="match status" value="1"/>
</dbReference>
<name>A0A926EG24_9FIRM</name>
<feature type="domain" description="DUF3502" evidence="3">
    <location>
        <begin position="424"/>
        <end position="491"/>
    </location>
</feature>
<dbReference type="PANTHER" id="PTHR43649:SF17">
    <property type="entry name" value="ABC TRANSPORTER SOLUTE BINDING PROTEIN-SUGAR TRANSPORT"/>
    <property type="match status" value="1"/>
</dbReference>
<feature type="signal peptide" evidence="2">
    <location>
        <begin position="1"/>
        <end position="22"/>
    </location>
</feature>
<dbReference type="InterPro" id="IPR050490">
    <property type="entry name" value="Bact_solute-bd_prot1"/>
</dbReference>
<dbReference type="Pfam" id="PF12010">
    <property type="entry name" value="DUF3502"/>
    <property type="match status" value="1"/>
</dbReference>
<keyword evidence="2" id="KW-0732">Signal</keyword>
<proteinExistence type="predicted"/>
<accession>A0A926EG24</accession>
<protein>
    <submittedName>
        <fullName evidence="4">ABC transporter substrate-binding protein</fullName>
    </submittedName>
</protein>
<dbReference type="InterPro" id="IPR006059">
    <property type="entry name" value="SBP"/>
</dbReference>